<feature type="region of interest" description="Disordered" evidence="4">
    <location>
        <begin position="1"/>
        <end position="22"/>
    </location>
</feature>
<sequence>MTRGLPAGRSGVAGTGPAAGTAGAATTVGVAGTAGELGTAEMVGTPLATVDTDPVPAQPSASPRGAVVELADAELTYGARVLWTHLDLSIRRGEFVAVLGANGSGKTSLLRVLLGQQPLRHGSARIAGAPVRRGSGLVGYVPQRVAIDAAAAVRVRDLVRLGVDGHRWGPPFTVGAARRRLRDTVDRLLADVGAAHLADVPVAQLSGGELQRVRVAQALATDPLLLLCDEPLAALDPAHQQEVAALIDRRRRDRDTAVLFVTHEVNAVIDYVDQVLYLAEGRWALGPPSEVMTSERLSELYQAPVDVIQAHGRLVVVAASDMAAGLHQSWDDHLPHPPDAHDHGRHDPLATQGWRR</sequence>
<dbReference type="InterPro" id="IPR050153">
    <property type="entry name" value="Metal_Ion_Import_ABC"/>
</dbReference>
<dbReference type="PROSITE" id="PS50893">
    <property type="entry name" value="ABC_TRANSPORTER_2"/>
    <property type="match status" value="1"/>
</dbReference>
<reference evidence="6" key="2">
    <citation type="submission" date="2020-09" db="EMBL/GenBank/DDBJ databases">
        <authorList>
            <person name="Sun Q."/>
            <person name="Zhou Y."/>
        </authorList>
    </citation>
    <scope>NUCLEOTIDE SEQUENCE</scope>
    <source>
        <strain evidence="6">CGMCC 4.7308</strain>
    </source>
</reference>
<evidence type="ECO:0000256" key="3">
    <source>
        <dbReference type="ARBA" id="ARBA00022840"/>
    </source>
</evidence>
<comment type="caution">
    <text evidence="6">The sequence shown here is derived from an EMBL/GenBank/DDBJ whole genome shotgun (WGS) entry which is preliminary data.</text>
</comment>
<dbReference type="PANTHER" id="PTHR42734">
    <property type="entry name" value="METAL TRANSPORT SYSTEM ATP-BINDING PROTEIN TM_0124-RELATED"/>
    <property type="match status" value="1"/>
</dbReference>
<evidence type="ECO:0000256" key="1">
    <source>
        <dbReference type="ARBA" id="ARBA00022448"/>
    </source>
</evidence>
<keyword evidence="2" id="KW-0547">Nucleotide-binding</keyword>
<evidence type="ECO:0000259" key="5">
    <source>
        <dbReference type="PROSITE" id="PS50893"/>
    </source>
</evidence>
<accession>A0A917TAG2</accession>
<evidence type="ECO:0000256" key="2">
    <source>
        <dbReference type="ARBA" id="ARBA00022741"/>
    </source>
</evidence>
<evidence type="ECO:0000313" key="7">
    <source>
        <dbReference type="Proteomes" id="UP000655208"/>
    </source>
</evidence>
<keyword evidence="7" id="KW-1185">Reference proteome</keyword>
<feature type="compositionally biased region" description="Basic and acidic residues" evidence="4">
    <location>
        <begin position="329"/>
        <end position="348"/>
    </location>
</feature>
<dbReference type="AlphaFoldDB" id="A0A917TAG2"/>
<dbReference type="EMBL" id="BMNA01000014">
    <property type="protein sequence ID" value="GGM15136.1"/>
    <property type="molecule type" value="Genomic_DNA"/>
</dbReference>
<dbReference type="Gene3D" id="3.40.50.300">
    <property type="entry name" value="P-loop containing nucleotide triphosphate hydrolases"/>
    <property type="match status" value="1"/>
</dbReference>
<proteinExistence type="predicted"/>
<dbReference type="InterPro" id="IPR017871">
    <property type="entry name" value="ABC_transporter-like_CS"/>
</dbReference>
<dbReference type="InterPro" id="IPR003593">
    <property type="entry name" value="AAA+_ATPase"/>
</dbReference>
<evidence type="ECO:0000313" key="6">
    <source>
        <dbReference type="EMBL" id="GGM15136.1"/>
    </source>
</evidence>
<keyword evidence="1" id="KW-0813">Transport</keyword>
<reference evidence="6" key="1">
    <citation type="journal article" date="2014" name="Int. J. Syst. Evol. Microbiol.">
        <title>Complete genome sequence of Corynebacterium casei LMG S-19264T (=DSM 44701T), isolated from a smear-ripened cheese.</title>
        <authorList>
            <consortium name="US DOE Joint Genome Institute (JGI-PGF)"/>
            <person name="Walter F."/>
            <person name="Albersmeier A."/>
            <person name="Kalinowski J."/>
            <person name="Ruckert C."/>
        </authorList>
    </citation>
    <scope>NUCLEOTIDE SEQUENCE</scope>
    <source>
        <strain evidence="6">CGMCC 4.7308</strain>
    </source>
</reference>
<feature type="domain" description="ABC transporter" evidence="5">
    <location>
        <begin position="68"/>
        <end position="305"/>
    </location>
</feature>
<evidence type="ECO:0000256" key="4">
    <source>
        <dbReference type="SAM" id="MobiDB-lite"/>
    </source>
</evidence>
<keyword evidence="3 6" id="KW-0067">ATP-binding</keyword>
<name>A0A917TAG2_9ACTN</name>
<feature type="region of interest" description="Disordered" evidence="4">
    <location>
        <begin position="328"/>
        <end position="356"/>
    </location>
</feature>
<dbReference type="Pfam" id="PF00005">
    <property type="entry name" value="ABC_tran"/>
    <property type="match status" value="1"/>
</dbReference>
<dbReference type="PROSITE" id="PS00211">
    <property type="entry name" value="ABC_TRANSPORTER_1"/>
    <property type="match status" value="1"/>
</dbReference>
<dbReference type="GO" id="GO:0016887">
    <property type="term" value="F:ATP hydrolysis activity"/>
    <property type="evidence" value="ECO:0007669"/>
    <property type="project" value="InterPro"/>
</dbReference>
<dbReference type="SUPFAM" id="SSF52540">
    <property type="entry name" value="P-loop containing nucleoside triphosphate hydrolases"/>
    <property type="match status" value="1"/>
</dbReference>
<dbReference type="SMART" id="SM00382">
    <property type="entry name" value="AAA"/>
    <property type="match status" value="1"/>
</dbReference>
<protein>
    <submittedName>
        <fullName evidence="6">ABC transporter ATP-binding protein</fullName>
    </submittedName>
</protein>
<gene>
    <name evidence="6" type="ORF">GCM10011594_38940</name>
</gene>
<dbReference type="GO" id="GO:0005524">
    <property type="term" value="F:ATP binding"/>
    <property type="evidence" value="ECO:0007669"/>
    <property type="project" value="UniProtKB-KW"/>
</dbReference>
<dbReference type="Proteomes" id="UP000655208">
    <property type="component" value="Unassembled WGS sequence"/>
</dbReference>
<dbReference type="InterPro" id="IPR027417">
    <property type="entry name" value="P-loop_NTPase"/>
</dbReference>
<organism evidence="6 7">
    <name type="scientific">Nakamurella endophytica</name>
    <dbReference type="NCBI Taxonomy" id="1748367"/>
    <lineage>
        <taxon>Bacteria</taxon>
        <taxon>Bacillati</taxon>
        <taxon>Actinomycetota</taxon>
        <taxon>Actinomycetes</taxon>
        <taxon>Nakamurellales</taxon>
        <taxon>Nakamurellaceae</taxon>
        <taxon>Nakamurella</taxon>
    </lineage>
</organism>
<dbReference type="InterPro" id="IPR003439">
    <property type="entry name" value="ABC_transporter-like_ATP-bd"/>
</dbReference>